<dbReference type="Pfam" id="PF00254">
    <property type="entry name" value="FKBP_C"/>
    <property type="match status" value="1"/>
</dbReference>
<feature type="domain" description="PPIase FKBP-type" evidence="7">
    <location>
        <begin position="266"/>
        <end position="354"/>
    </location>
</feature>
<protein>
    <recommendedName>
        <fullName evidence="2 5">peptidylprolyl isomerase</fullName>
        <ecNumber evidence="2 5">5.2.1.8</ecNumber>
    </recommendedName>
</protein>
<dbReference type="EMBL" id="GFDF01002976">
    <property type="protein sequence ID" value="JAV11108.1"/>
    <property type="molecule type" value="Transcribed_RNA"/>
</dbReference>
<dbReference type="FunFam" id="3.10.50.40:FF:000006">
    <property type="entry name" value="Peptidyl-prolyl cis-trans isomerase"/>
    <property type="match status" value="1"/>
</dbReference>
<dbReference type="AlphaFoldDB" id="A0A1L8DXD3"/>
<feature type="compositionally biased region" description="Acidic residues" evidence="6">
    <location>
        <begin position="94"/>
        <end position="114"/>
    </location>
</feature>
<evidence type="ECO:0000259" key="7">
    <source>
        <dbReference type="PROSITE" id="PS50059"/>
    </source>
</evidence>
<evidence type="ECO:0000256" key="1">
    <source>
        <dbReference type="ARBA" id="ARBA00000971"/>
    </source>
</evidence>
<comment type="catalytic activity">
    <reaction evidence="1 5">
        <text>[protein]-peptidylproline (omega=180) = [protein]-peptidylproline (omega=0)</text>
        <dbReference type="Rhea" id="RHEA:16237"/>
        <dbReference type="Rhea" id="RHEA-COMP:10747"/>
        <dbReference type="Rhea" id="RHEA-COMP:10748"/>
        <dbReference type="ChEBI" id="CHEBI:83833"/>
        <dbReference type="ChEBI" id="CHEBI:83834"/>
        <dbReference type="EC" id="5.2.1.8"/>
    </reaction>
</comment>
<accession>A0A1L8DXD3</accession>
<dbReference type="GO" id="GO:0005730">
    <property type="term" value="C:nucleolus"/>
    <property type="evidence" value="ECO:0007669"/>
    <property type="project" value="TreeGrafter"/>
</dbReference>
<evidence type="ECO:0000313" key="8">
    <source>
        <dbReference type="EMBL" id="JAV11108.1"/>
    </source>
</evidence>
<feature type="compositionally biased region" description="Low complexity" evidence="6">
    <location>
        <begin position="237"/>
        <end position="249"/>
    </location>
</feature>
<reference evidence="8" key="1">
    <citation type="submission" date="2016-12" db="EMBL/GenBank/DDBJ databases">
        <title>An insight into the sialome and mialome of the sand fly, Nyssomyia neivai.</title>
        <authorList>
            <person name="Sebastian V."/>
            <person name="Goulart T.M."/>
            <person name="Oliveira W."/>
            <person name="Calvo E."/>
            <person name="Oliveira L.F."/>
            <person name="Pinto M.C."/>
            <person name="Rosselino A.M."/>
            <person name="Ribeiro J.M."/>
        </authorList>
    </citation>
    <scope>NUCLEOTIDE SEQUENCE</scope>
</reference>
<dbReference type="InterPro" id="IPR041232">
    <property type="entry name" value="NPL"/>
</dbReference>
<name>A0A1L8DXD3_9DIPT</name>
<dbReference type="InterPro" id="IPR046357">
    <property type="entry name" value="PPIase_dom_sf"/>
</dbReference>
<dbReference type="InterPro" id="IPR001179">
    <property type="entry name" value="PPIase_FKBP_dom"/>
</dbReference>
<dbReference type="SUPFAM" id="SSF54534">
    <property type="entry name" value="FKBP-like"/>
    <property type="match status" value="1"/>
</dbReference>
<dbReference type="EC" id="5.2.1.8" evidence="2 5"/>
<dbReference type="PANTHER" id="PTHR43811:SF19">
    <property type="entry name" value="39 KDA FK506-BINDING NUCLEAR PROTEIN"/>
    <property type="match status" value="1"/>
</dbReference>
<sequence>MVFGLVLTPNKKYSQTVEKDYQVSNAALDTKTCGTGDTQLMVTVDKNSFILCTLNKKEPQYSFDLQIAVGEKIAFCSVGDGTIHLTGYMMPDDPTMEDFDDGSESDEEGEDIDVPELVPIEGKLSKKQQKKAAEASQEEKDSDDDDDDDDLDDTFGDEEESEDDDDDDDDDEDEDDDEEEDEEEDVPQPAKKSKLDVKENGLENGVPQKSKKELKKERKQEAQQKQKDGKDEKKPQQQKGGKKQVLQGGVMTEDLTVGSGPEASQTKKVVVYYEGRLKSNNKVFDSCKKGSGFKFTLGRGEVIRGWDIGVAGMKVGSKRRITVPPNMAYGAKGSPPVIPPNSTLVFDVELRHVK</sequence>
<dbReference type="Gene3D" id="2.60.120.340">
    <property type="entry name" value="Nucleoplasmin core domain"/>
    <property type="match status" value="1"/>
</dbReference>
<dbReference type="Gene3D" id="3.10.50.40">
    <property type="match status" value="1"/>
</dbReference>
<dbReference type="PANTHER" id="PTHR43811">
    <property type="entry name" value="FKBP-TYPE PEPTIDYL-PROLYL CIS-TRANS ISOMERASE FKPA"/>
    <property type="match status" value="1"/>
</dbReference>
<proteinExistence type="predicted"/>
<evidence type="ECO:0000256" key="6">
    <source>
        <dbReference type="SAM" id="MobiDB-lite"/>
    </source>
</evidence>
<evidence type="ECO:0000256" key="5">
    <source>
        <dbReference type="PROSITE-ProRule" id="PRU00277"/>
    </source>
</evidence>
<feature type="compositionally biased region" description="Acidic residues" evidence="6">
    <location>
        <begin position="140"/>
        <end position="186"/>
    </location>
</feature>
<dbReference type="Pfam" id="PF17800">
    <property type="entry name" value="NPL"/>
    <property type="match status" value="1"/>
</dbReference>
<feature type="compositionally biased region" description="Basic and acidic residues" evidence="6">
    <location>
        <begin position="210"/>
        <end position="235"/>
    </location>
</feature>
<evidence type="ECO:0000256" key="3">
    <source>
        <dbReference type="ARBA" id="ARBA00023110"/>
    </source>
</evidence>
<keyword evidence="4 5" id="KW-0413">Isomerase</keyword>
<dbReference type="PROSITE" id="PS50059">
    <property type="entry name" value="FKBP_PPIASE"/>
    <property type="match status" value="1"/>
</dbReference>
<dbReference type="PIRSF" id="PIRSF001473">
    <property type="entry name" value="FK506-bp_FPR3"/>
    <property type="match status" value="1"/>
</dbReference>
<dbReference type="GO" id="GO:0003755">
    <property type="term" value="F:peptidyl-prolyl cis-trans isomerase activity"/>
    <property type="evidence" value="ECO:0007669"/>
    <property type="project" value="UniProtKB-KW"/>
</dbReference>
<evidence type="ECO:0000256" key="4">
    <source>
        <dbReference type="ARBA" id="ARBA00023235"/>
    </source>
</evidence>
<dbReference type="GO" id="GO:0000785">
    <property type="term" value="C:chromatin"/>
    <property type="evidence" value="ECO:0007669"/>
    <property type="project" value="TreeGrafter"/>
</dbReference>
<dbReference type="InterPro" id="IPR023566">
    <property type="entry name" value="PPIase_Fpr3/Fpr4-like"/>
</dbReference>
<keyword evidence="3 5" id="KW-0697">Rotamase</keyword>
<feature type="region of interest" description="Disordered" evidence="6">
    <location>
        <begin position="88"/>
        <end position="264"/>
    </location>
</feature>
<organism evidence="8">
    <name type="scientific">Nyssomyia neivai</name>
    <dbReference type="NCBI Taxonomy" id="330878"/>
    <lineage>
        <taxon>Eukaryota</taxon>
        <taxon>Metazoa</taxon>
        <taxon>Ecdysozoa</taxon>
        <taxon>Arthropoda</taxon>
        <taxon>Hexapoda</taxon>
        <taxon>Insecta</taxon>
        <taxon>Pterygota</taxon>
        <taxon>Neoptera</taxon>
        <taxon>Endopterygota</taxon>
        <taxon>Diptera</taxon>
        <taxon>Nematocera</taxon>
        <taxon>Psychodoidea</taxon>
        <taxon>Psychodidae</taxon>
        <taxon>Nyssomyia</taxon>
    </lineage>
</organism>
<evidence type="ECO:0000256" key="2">
    <source>
        <dbReference type="ARBA" id="ARBA00013194"/>
    </source>
</evidence>